<comment type="subcellular location">
    <subcellularLocation>
        <location evidence="1">Cell membrane</location>
    </subcellularLocation>
</comment>
<dbReference type="Pfam" id="PF14827">
    <property type="entry name" value="dCache_3"/>
    <property type="match status" value="1"/>
</dbReference>
<gene>
    <name evidence="9" type="ORF">CIG75_08485</name>
</gene>
<keyword evidence="4 6" id="KW-0807">Transducer</keyword>
<reference evidence="9 10" key="1">
    <citation type="journal article" date="2015" name="Int. J. Syst. Evol. Microbiol.">
        <title>Tumebacillus algifaecis sp. nov., isolated from decomposing algal scum.</title>
        <authorList>
            <person name="Wu Y.F."/>
            <person name="Zhang B."/>
            <person name="Xing P."/>
            <person name="Wu Q.L."/>
            <person name="Liu S.J."/>
        </authorList>
    </citation>
    <scope>NUCLEOTIDE SEQUENCE [LARGE SCALE GENOMIC DNA]</scope>
    <source>
        <strain evidence="9 10">THMBR28</strain>
    </source>
</reference>
<dbReference type="InterPro" id="IPR029151">
    <property type="entry name" value="Sensor-like_sf"/>
</dbReference>
<feature type="domain" description="Methyl-accepting transducer" evidence="7">
    <location>
        <begin position="372"/>
        <end position="629"/>
    </location>
</feature>
<comment type="similarity">
    <text evidence="5">Belongs to the methyl-accepting chemotaxis (MCP) protein family.</text>
</comment>
<evidence type="ECO:0000256" key="6">
    <source>
        <dbReference type="PROSITE-ProRule" id="PRU00284"/>
    </source>
</evidence>
<dbReference type="SMART" id="SM00283">
    <property type="entry name" value="MA"/>
    <property type="match status" value="1"/>
</dbReference>
<dbReference type="CDD" id="cd11386">
    <property type="entry name" value="MCP_signal"/>
    <property type="match status" value="1"/>
</dbReference>
<protein>
    <recommendedName>
        <fullName evidence="11">Methyl-accepting chemotaxis protein</fullName>
    </recommendedName>
</protein>
<dbReference type="PANTHER" id="PTHR32089:SF112">
    <property type="entry name" value="LYSOZYME-LIKE PROTEIN-RELATED"/>
    <property type="match status" value="1"/>
</dbReference>
<organism evidence="9 10">
    <name type="scientific">Tumebacillus algifaecis</name>
    <dbReference type="NCBI Taxonomy" id="1214604"/>
    <lineage>
        <taxon>Bacteria</taxon>
        <taxon>Bacillati</taxon>
        <taxon>Bacillota</taxon>
        <taxon>Bacilli</taxon>
        <taxon>Bacillales</taxon>
        <taxon>Alicyclobacillaceae</taxon>
        <taxon>Tumebacillus</taxon>
    </lineage>
</organism>
<evidence type="ECO:0008006" key="11">
    <source>
        <dbReference type="Google" id="ProtNLM"/>
    </source>
</evidence>
<accession>A0A223D092</accession>
<dbReference type="OrthoDB" id="2379189at2"/>
<name>A0A223D092_9BACL</name>
<evidence type="ECO:0000256" key="5">
    <source>
        <dbReference type="ARBA" id="ARBA00029447"/>
    </source>
</evidence>
<feature type="domain" description="HAMP" evidence="8">
    <location>
        <begin position="301"/>
        <end position="353"/>
    </location>
</feature>
<evidence type="ECO:0000313" key="10">
    <source>
        <dbReference type="Proteomes" id="UP000214688"/>
    </source>
</evidence>
<dbReference type="InterPro" id="IPR029150">
    <property type="entry name" value="dCache_3"/>
</dbReference>
<evidence type="ECO:0000259" key="8">
    <source>
        <dbReference type="PROSITE" id="PS50885"/>
    </source>
</evidence>
<dbReference type="SUPFAM" id="SSF58104">
    <property type="entry name" value="Methyl-accepting chemotaxis protein (MCP) signaling domain"/>
    <property type="match status" value="1"/>
</dbReference>
<dbReference type="SUPFAM" id="SSF103190">
    <property type="entry name" value="Sensory domain-like"/>
    <property type="match status" value="1"/>
</dbReference>
<keyword evidence="10" id="KW-1185">Reference proteome</keyword>
<dbReference type="PANTHER" id="PTHR32089">
    <property type="entry name" value="METHYL-ACCEPTING CHEMOTAXIS PROTEIN MCPB"/>
    <property type="match status" value="1"/>
</dbReference>
<dbReference type="InterPro" id="IPR003660">
    <property type="entry name" value="HAMP_dom"/>
</dbReference>
<dbReference type="RefSeq" id="WP_094236269.1">
    <property type="nucleotide sequence ID" value="NZ_CP022657.1"/>
</dbReference>
<keyword evidence="3" id="KW-0472">Membrane</keyword>
<evidence type="ECO:0000256" key="4">
    <source>
        <dbReference type="ARBA" id="ARBA00023224"/>
    </source>
</evidence>
<evidence type="ECO:0000256" key="1">
    <source>
        <dbReference type="ARBA" id="ARBA00004236"/>
    </source>
</evidence>
<dbReference type="KEGG" id="tab:CIG75_08485"/>
<evidence type="ECO:0000313" key="9">
    <source>
        <dbReference type="EMBL" id="ASS75020.1"/>
    </source>
</evidence>
<evidence type="ECO:0000259" key="7">
    <source>
        <dbReference type="PROSITE" id="PS50111"/>
    </source>
</evidence>
<dbReference type="Gene3D" id="3.30.450.20">
    <property type="entry name" value="PAS domain"/>
    <property type="match status" value="1"/>
</dbReference>
<dbReference type="Gene3D" id="6.10.340.10">
    <property type="match status" value="1"/>
</dbReference>
<sequence>MKLRTKTFGMLLCMALIPMIIMGSVNNFVSSQALNSLQESAVLAAEETTIELIESQKRMAVIVAEQASMNQQLLGAVMSGDRGQIAKEMDTLFQTLKQKGLTVLEAGNAMGNVLYRGHNPEKYGDNKYADPIVSLALTRGQVVASAEEGESGIAMRGVAPLKQGNTIQGTILTGFSTDLDFAEQLKKMVDGEVGIYSAEKQAMLVSTIQGEQDNMTDQTLIDTVLNHQQMYRTQGEVNGVPYDFLYVPLTDYDQFKTLGVLRIAKSREAIVAVQLENQLYSIGLALVVILLAVLIASFSTNSIVRPMTVVMNGLRRASDGHLTLAEPVRATGELSQLREHYNLMIKNIGDLLTIAKGTASRVAGLTESLSQGTEEASAAADQVTQSVDAVAMGSDSQNDALQRANQRLGTALHSLEEIQKRSAELSQHAKDVDAATLLGRRTMSQTRTEMNSIHTQVEQTAETMNRLGERSQQIGHIVDLIGGIAAQTNLLALNAAIEAARAGEQGKGFAVVADEVRKLAEQSGKAAEEIGLLIGEIRKQVEVSIADMQQGLTVVAAGNRAVEESEQAFEIVSKGLTEVTREIANVHRLTDDATTETSGVEAEFRSIAAVSEQTAASSEEVAAAIEEQGASMTTLAESMHELAQLAEELNRAVNRFKFE</sequence>
<dbReference type="AlphaFoldDB" id="A0A223D092"/>
<dbReference type="Proteomes" id="UP000214688">
    <property type="component" value="Chromosome"/>
</dbReference>
<dbReference type="GO" id="GO:0005886">
    <property type="term" value="C:plasma membrane"/>
    <property type="evidence" value="ECO:0007669"/>
    <property type="project" value="UniProtKB-SubCell"/>
</dbReference>
<dbReference type="EMBL" id="CP022657">
    <property type="protein sequence ID" value="ASS75020.1"/>
    <property type="molecule type" value="Genomic_DNA"/>
</dbReference>
<evidence type="ECO:0000256" key="2">
    <source>
        <dbReference type="ARBA" id="ARBA00022475"/>
    </source>
</evidence>
<dbReference type="Pfam" id="PF00015">
    <property type="entry name" value="MCPsignal"/>
    <property type="match status" value="1"/>
</dbReference>
<dbReference type="PROSITE" id="PS50111">
    <property type="entry name" value="CHEMOTAXIS_TRANSDUC_2"/>
    <property type="match status" value="1"/>
</dbReference>
<keyword evidence="2" id="KW-1003">Cell membrane</keyword>
<evidence type="ECO:0000256" key="3">
    <source>
        <dbReference type="ARBA" id="ARBA00023136"/>
    </source>
</evidence>
<dbReference type="InterPro" id="IPR004089">
    <property type="entry name" value="MCPsignal_dom"/>
</dbReference>
<dbReference type="PROSITE" id="PS50885">
    <property type="entry name" value="HAMP"/>
    <property type="match status" value="1"/>
</dbReference>
<proteinExistence type="inferred from homology"/>
<dbReference type="GO" id="GO:0007165">
    <property type="term" value="P:signal transduction"/>
    <property type="evidence" value="ECO:0007669"/>
    <property type="project" value="UniProtKB-KW"/>
</dbReference>
<dbReference type="Gene3D" id="1.10.287.950">
    <property type="entry name" value="Methyl-accepting chemotaxis protein"/>
    <property type="match status" value="1"/>
</dbReference>